<accession>A0A6A4QIZ5</accession>
<keyword evidence="2" id="KW-1185">Reference proteome</keyword>
<gene>
    <name evidence="1" type="ORF">Lalb_Chr05g0222521</name>
</gene>
<organism evidence="1 2">
    <name type="scientific">Lupinus albus</name>
    <name type="common">White lupine</name>
    <name type="synonym">Lupinus termis</name>
    <dbReference type="NCBI Taxonomy" id="3870"/>
    <lineage>
        <taxon>Eukaryota</taxon>
        <taxon>Viridiplantae</taxon>
        <taxon>Streptophyta</taxon>
        <taxon>Embryophyta</taxon>
        <taxon>Tracheophyta</taxon>
        <taxon>Spermatophyta</taxon>
        <taxon>Magnoliopsida</taxon>
        <taxon>eudicotyledons</taxon>
        <taxon>Gunneridae</taxon>
        <taxon>Pentapetalae</taxon>
        <taxon>rosids</taxon>
        <taxon>fabids</taxon>
        <taxon>Fabales</taxon>
        <taxon>Fabaceae</taxon>
        <taxon>Papilionoideae</taxon>
        <taxon>50 kb inversion clade</taxon>
        <taxon>genistoids sensu lato</taxon>
        <taxon>core genistoids</taxon>
        <taxon>Genisteae</taxon>
        <taxon>Lupinus</taxon>
    </lineage>
</organism>
<dbReference type="AlphaFoldDB" id="A0A6A4QIZ5"/>
<protein>
    <submittedName>
        <fullName evidence="1">Uncharacterized protein</fullName>
    </submittedName>
</protein>
<dbReference type="Proteomes" id="UP000447434">
    <property type="component" value="Chromosome 5"/>
</dbReference>
<dbReference type="EMBL" id="WOCE01000005">
    <property type="protein sequence ID" value="KAE9613920.1"/>
    <property type="molecule type" value="Genomic_DNA"/>
</dbReference>
<proteinExistence type="predicted"/>
<evidence type="ECO:0000313" key="2">
    <source>
        <dbReference type="Proteomes" id="UP000447434"/>
    </source>
</evidence>
<sequence length="110" mass="11972">MISYINITLCELVPSFAACSSAPLNWYNESLIVPNGSYALTATNCIKCNCAPLDLKMQCNPSGLDVPCYNLRCKGSNLLIGDVHMEHSKTGCNVSQCVYRGHRGGKILSR</sequence>
<comment type="caution">
    <text evidence="1">The sequence shown here is derived from an EMBL/GenBank/DDBJ whole genome shotgun (WGS) entry which is preliminary data.</text>
</comment>
<dbReference type="OrthoDB" id="2107166at2759"/>
<evidence type="ECO:0000313" key="1">
    <source>
        <dbReference type="EMBL" id="KAE9613920.1"/>
    </source>
</evidence>
<reference evidence="2" key="1">
    <citation type="journal article" date="2020" name="Nat. Commun.">
        <title>Genome sequence of the cluster root forming white lupin.</title>
        <authorList>
            <person name="Hufnagel B."/>
            <person name="Marques A."/>
            <person name="Soriano A."/>
            <person name="Marques L."/>
            <person name="Divol F."/>
            <person name="Doumas P."/>
            <person name="Sallet E."/>
            <person name="Mancinotti D."/>
            <person name="Carrere S."/>
            <person name="Marande W."/>
            <person name="Arribat S."/>
            <person name="Keller J."/>
            <person name="Huneau C."/>
            <person name="Blein T."/>
            <person name="Aime D."/>
            <person name="Laguerre M."/>
            <person name="Taylor J."/>
            <person name="Schubert V."/>
            <person name="Nelson M."/>
            <person name="Geu-Flores F."/>
            <person name="Crespi M."/>
            <person name="Gallardo-Guerrero K."/>
            <person name="Delaux P.-M."/>
            <person name="Salse J."/>
            <person name="Berges H."/>
            <person name="Guyot R."/>
            <person name="Gouzy J."/>
            <person name="Peret B."/>
        </authorList>
    </citation>
    <scope>NUCLEOTIDE SEQUENCE [LARGE SCALE GENOMIC DNA]</scope>
    <source>
        <strain evidence="2">cv. Amiga</strain>
    </source>
</reference>
<name>A0A6A4QIZ5_LUPAL</name>